<sequence>MSAEGLRTSVGRARQAVAVLAAPTLRAALIGGAELDDRTRASLAAFDWLGDDGPDSAALGRTAEDLRRLQGAAALLEFDRIERMPVPEDQRHPLSVRIVRIVAERLGRSRPVSERELNAAIAMVCADVAIVRRDAVDLGVLERTDDGSAYRFVEERGAAR</sequence>
<evidence type="ECO:0000259" key="1">
    <source>
        <dbReference type="Pfam" id="PF09860"/>
    </source>
</evidence>
<keyword evidence="3" id="KW-1185">Reference proteome</keyword>
<comment type="caution">
    <text evidence="2">The sequence shown here is derived from an EMBL/GenBank/DDBJ whole genome shotgun (WGS) entry which is preliminary data.</text>
</comment>
<feature type="domain" description="DUF2087" evidence="1">
    <location>
        <begin position="86"/>
        <end position="151"/>
    </location>
</feature>
<reference evidence="2 3" key="1">
    <citation type="submission" date="2023-06" db="EMBL/GenBank/DDBJ databases">
        <authorList>
            <person name="Feng G."/>
            <person name="Li J."/>
            <person name="Zhu H."/>
        </authorList>
    </citation>
    <scope>NUCLEOTIDE SEQUENCE [LARGE SCALE GENOMIC DNA]</scope>
    <source>
        <strain evidence="2 3">RHCKG28</strain>
    </source>
</reference>
<evidence type="ECO:0000313" key="2">
    <source>
        <dbReference type="EMBL" id="MDM7890782.1"/>
    </source>
</evidence>
<dbReference type="Pfam" id="PF09860">
    <property type="entry name" value="DUF2087"/>
    <property type="match status" value="1"/>
</dbReference>
<evidence type="ECO:0000313" key="3">
    <source>
        <dbReference type="Proteomes" id="UP001236404"/>
    </source>
</evidence>
<gene>
    <name evidence="2" type="ORF">QUG93_03705</name>
</gene>
<protein>
    <submittedName>
        <fullName evidence="2">DUF2087 domain-containing protein</fullName>
    </submittedName>
</protein>
<accession>A0ABT7TMH5</accession>
<dbReference type="EMBL" id="JAUCMN010000002">
    <property type="protein sequence ID" value="MDM7890782.1"/>
    <property type="molecule type" value="Genomic_DNA"/>
</dbReference>
<dbReference type="InterPro" id="IPR018656">
    <property type="entry name" value="DUF2087"/>
</dbReference>
<organism evidence="2 3">
    <name type="scientific">Curtobacterium caseinilyticum</name>
    <dbReference type="NCBI Taxonomy" id="3055137"/>
    <lineage>
        <taxon>Bacteria</taxon>
        <taxon>Bacillati</taxon>
        <taxon>Actinomycetota</taxon>
        <taxon>Actinomycetes</taxon>
        <taxon>Micrococcales</taxon>
        <taxon>Microbacteriaceae</taxon>
        <taxon>Curtobacterium</taxon>
    </lineage>
</organism>
<dbReference type="Proteomes" id="UP001236404">
    <property type="component" value="Unassembled WGS sequence"/>
</dbReference>
<proteinExistence type="predicted"/>
<dbReference type="RefSeq" id="WP_289472297.1">
    <property type="nucleotide sequence ID" value="NZ_JAUCMN010000002.1"/>
</dbReference>
<name>A0ABT7TMH5_9MICO</name>